<dbReference type="AlphaFoldDB" id="A0A8S3VHN9"/>
<feature type="compositionally biased region" description="Polar residues" evidence="1">
    <location>
        <begin position="67"/>
        <end position="84"/>
    </location>
</feature>
<comment type="caution">
    <text evidence="2">The sequence shown here is derived from an EMBL/GenBank/DDBJ whole genome shotgun (WGS) entry which is preliminary data.</text>
</comment>
<feature type="region of interest" description="Disordered" evidence="1">
    <location>
        <begin position="64"/>
        <end position="84"/>
    </location>
</feature>
<evidence type="ECO:0008006" key="4">
    <source>
        <dbReference type="Google" id="ProtNLM"/>
    </source>
</evidence>
<proteinExistence type="predicted"/>
<evidence type="ECO:0000256" key="1">
    <source>
        <dbReference type="SAM" id="MobiDB-lite"/>
    </source>
</evidence>
<dbReference type="EMBL" id="CAJPWZ010003250">
    <property type="protein sequence ID" value="CAG2254611.1"/>
    <property type="molecule type" value="Genomic_DNA"/>
</dbReference>
<organism evidence="2 3">
    <name type="scientific">Mytilus edulis</name>
    <name type="common">Blue mussel</name>
    <dbReference type="NCBI Taxonomy" id="6550"/>
    <lineage>
        <taxon>Eukaryota</taxon>
        <taxon>Metazoa</taxon>
        <taxon>Spiralia</taxon>
        <taxon>Lophotrochozoa</taxon>
        <taxon>Mollusca</taxon>
        <taxon>Bivalvia</taxon>
        <taxon>Autobranchia</taxon>
        <taxon>Pteriomorphia</taxon>
        <taxon>Mytilida</taxon>
        <taxon>Mytiloidea</taxon>
        <taxon>Mytilidae</taxon>
        <taxon>Mytilinae</taxon>
        <taxon>Mytilus</taxon>
    </lineage>
</organism>
<name>A0A8S3VHN9_MYTED</name>
<sequence length="299" mass="33797">MQKKNFTGVQEWNQTWWKKWCRQYRKYKKITAIFGDEDTTTIARLRAKVDPRIKKLSDSNHIKNLSVPRNTENPENLANLGSTQSNESFNKSVAAKAPKNRFYGGSESLGYCIAAVAQKNKVNVSTGLSPGIYTQKLATLRDLQARKRRAVATTKAAKLRRITLKSNRNQKTSACEIREGTTYKSNAALCDLKEEDINEIPPPSSKPENNAMCLEDATEYTQIYFDIEATGLSRTSHITQLSAIRGEEMFPTYVLPSYEKHQSIEMNAGLTFQNNSLFFHTEIVPALNIKAGLLNLFNF</sequence>
<dbReference type="OrthoDB" id="6140795at2759"/>
<reference evidence="2" key="1">
    <citation type="submission" date="2021-03" db="EMBL/GenBank/DDBJ databases">
        <authorList>
            <person name="Bekaert M."/>
        </authorList>
    </citation>
    <scope>NUCLEOTIDE SEQUENCE</scope>
</reference>
<evidence type="ECO:0000313" key="2">
    <source>
        <dbReference type="EMBL" id="CAG2254611.1"/>
    </source>
</evidence>
<keyword evidence="3" id="KW-1185">Reference proteome</keyword>
<evidence type="ECO:0000313" key="3">
    <source>
        <dbReference type="Proteomes" id="UP000683360"/>
    </source>
</evidence>
<gene>
    <name evidence="2" type="ORF">MEDL_66094</name>
</gene>
<protein>
    <recommendedName>
        <fullName evidence="4">Exonuclease domain-containing protein</fullName>
    </recommendedName>
</protein>
<accession>A0A8S3VHN9</accession>
<dbReference type="Proteomes" id="UP000683360">
    <property type="component" value="Unassembled WGS sequence"/>
</dbReference>